<proteinExistence type="predicted"/>
<feature type="region of interest" description="Disordered" evidence="1">
    <location>
        <begin position="305"/>
        <end position="370"/>
    </location>
</feature>
<name>A0A195FR09_9HYME</name>
<keyword evidence="4" id="KW-1185">Reference proteome</keyword>
<evidence type="ECO:0000313" key="3">
    <source>
        <dbReference type="EMBL" id="KYN42861.1"/>
    </source>
</evidence>
<accession>A0A195FR09</accession>
<organism evidence="3 4">
    <name type="scientific">Trachymyrmex septentrionalis</name>
    <dbReference type="NCBI Taxonomy" id="34720"/>
    <lineage>
        <taxon>Eukaryota</taxon>
        <taxon>Metazoa</taxon>
        <taxon>Ecdysozoa</taxon>
        <taxon>Arthropoda</taxon>
        <taxon>Hexapoda</taxon>
        <taxon>Insecta</taxon>
        <taxon>Pterygota</taxon>
        <taxon>Neoptera</taxon>
        <taxon>Endopterygota</taxon>
        <taxon>Hymenoptera</taxon>
        <taxon>Apocrita</taxon>
        <taxon>Aculeata</taxon>
        <taxon>Formicoidea</taxon>
        <taxon>Formicidae</taxon>
        <taxon>Myrmicinae</taxon>
        <taxon>Trachymyrmex</taxon>
    </lineage>
</organism>
<sequence length="370" mass="40702">MVVVGKTTPTAAFSCAVIFHSSCILDVFCIQAALMTFMHEAKAAKRNRTVHNPKKSIAGNFASRKQSLIDDAKNLNDAHTDNHVLNLSTAMVAITFRALSASPGLTSFYSRRIHYYPVTRSTLAGRDTIEIDIDGRKENKIMQKIAVMAAVQKAHGYHNGSNAYGDASNASPEYNGSSSTSKSGRFDADLHGNVNILLGGAMISGVIMMVVLICYCCHKNVRKHRPQEYSQYWRAEPDIHSLEVFTMDTHVMFHCYIFNNSVSLQQCIERSVTSQTHQEEGMTVALPPCSVTSGPPPAYESLIFDPRALPSPTDKKDESDDPSNIISPPISSLPTESEANRINKREDIPRDDQGLPSYEAALKLEADGYV</sequence>
<dbReference type="AlphaFoldDB" id="A0A195FR09"/>
<evidence type="ECO:0000256" key="2">
    <source>
        <dbReference type="SAM" id="Phobius"/>
    </source>
</evidence>
<feature type="compositionally biased region" description="Basic and acidic residues" evidence="1">
    <location>
        <begin position="338"/>
        <end position="353"/>
    </location>
</feature>
<evidence type="ECO:0000256" key="1">
    <source>
        <dbReference type="SAM" id="MobiDB-lite"/>
    </source>
</evidence>
<feature type="transmembrane region" description="Helical" evidence="2">
    <location>
        <begin position="196"/>
        <end position="217"/>
    </location>
</feature>
<dbReference type="Proteomes" id="UP000078541">
    <property type="component" value="Unassembled WGS sequence"/>
</dbReference>
<reference evidence="3 4" key="1">
    <citation type="submission" date="2016-03" db="EMBL/GenBank/DDBJ databases">
        <title>Trachymyrmex septentrionalis WGS genome.</title>
        <authorList>
            <person name="Nygaard S."/>
            <person name="Hu H."/>
            <person name="Boomsma J."/>
            <person name="Zhang G."/>
        </authorList>
    </citation>
    <scope>NUCLEOTIDE SEQUENCE [LARGE SCALE GENOMIC DNA]</scope>
    <source>
        <strain evidence="3">Tsep2-gDNA-1</strain>
        <tissue evidence="3">Whole body</tissue>
    </source>
</reference>
<evidence type="ECO:0000313" key="4">
    <source>
        <dbReference type="Proteomes" id="UP000078541"/>
    </source>
</evidence>
<keyword evidence="2" id="KW-1133">Transmembrane helix</keyword>
<gene>
    <name evidence="3" type="ORF">ALC56_02664</name>
</gene>
<protein>
    <submittedName>
        <fullName evidence="3">Uncharacterized protein</fullName>
    </submittedName>
</protein>
<keyword evidence="2" id="KW-0472">Membrane</keyword>
<dbReference type="EMBL" id="KQ981305">
    <property type="protein sequence ID" value="KYN42861.1"/>
    <property type="molecule type" value="Genomic_DNA"/>
</dbReference>
<keyword evidence="2" id="KW-0812">Transmembrane</keyword>
<feature type="compositionally biased region" description="Low complexity" evidence="1">
    <location>
        <begin position="322"/>
        <end position="337"/>
    </location>
</feature>